<dbReference type="Pfam" id="PF13373">
    <property type="entry name" value="Dsc3_C"/>
    <property type="match status" value="1"/>
</dbReference>
<keyword evidence="1" id="KW-0812">Transmembrane</keyword>
<protein>
    <recommendedName>
        <fullName evidence="3">Ubiquitin-like domain-containing protein</fullName>
    </recommendedName>
</protein>
<dbReference type="PROSITE" id="PS50053">
    <property type="entry name" value="UBIQUITIN_2"/>
    <property type="match status" value="1"/>
</dbReference>
<dbReference type="GO" id="GO:0005783">
    <property type="term" value="C:endoplasmic reticulum"/>
    <property type="evidence" value="ECO:0007669"/>
    <property type="project" value="TreeGrafter"/>
</dbReference>
<name>A0A2P7YBS4_9ASCO</name>
<feature type="signal peptide" evidence="2">
    <location>
        <begin position="1"/>
        <end position="20"/>
    </location>
</feature>
<dbReference type="InterPro" id="IPR045226">
    <property type="entry name" value="Dsc3"/>
</dbReference>
<feature type="domain" description="Ubiquitin-like" evidence="3">
    <location>
        <begin position="175"/>
        <end position="202"/>
    </location>
</feature>
<keyword evidence="5" id="KW-1185">Reference proteome</keyword>
<dbReference type="GO" id="GO:0044695">
    <property type="term" value="C:Dsc E3 ubiquitin ligase complex"/>
    <property type="evidence" value="ECO:0007669"/>
    <property type="project" value="InterPro"/>
</dbReference>
<comment type="caution">
    <text evidence="4">The sequence shown here is derived from an EMBL/GenBank/DDBJ whole genome shotgun (WGS) entry which is preliminary data.</text>
</comment>
<proteinExistence type="predicted"/>
<evidence type="ECO:0000259" key="3">
    <source>
        <dbReference type="PROSITE" id="PS50053"/>
    </source>
</evidence>
<dbReference type="EMBL" id="PYFQ01000026">
    <property type="protein sequence ID" value="PSK33418.1"/>
    <property type="molecule type" value="Genomic_DNA"/>
</dbReference>
<feature type="chain" id="PRO_5015113612" description="Ubiquitin-like domain-containing protein" evidence="2">
    <location>
        <begin position="21"/>
        <end position="415"/>
    </location>
</feature>
<keyword evidence="1" id="KW-1133">Transmembrane helix</keyword>
<feature type="transmembrane region" description="Helical" evidence="1">
    <location>
        <begin position="396"/>
        <end position="414"/>
    </location>
</feature>
<dbReference type="Pfam" id="PF10302">
    <property type="entry name" value="Dsc3_N"/>
    <property type="match status" value="1"/>
</dbReference>
<dbReference type="PANTHER" id="PTHR28049:SF1">
    <property type="entry name" value="DSC E3 UBIQUITIN LIGASE COMPLEX SUBUNIT 3"/>
    <property type="match status" value="1"/>
</dbReference>
<evidence type="ECO:0000313" key="5">
    <source>
        <dbReference type="Proteomes" id="UP000241107"/>
    </source>
</evidence>
<feature type="transmembrane region" description="Helical" evidence="1">
    <location>
        <begin position="364"/>
        <end position="384"/>
    </location>
</feature>
<accession>A0A2P7YBS4</accession>
<dbReference type="InterPro" id="IPR025390">
    <property type="entry name" value="Dsc3_C"/>
</dbReference>
<dbReference type="AlphaFoldDB" id="A0A2P7YBS4"/>
<dbReference type="Proteomes" id="UP000241107">
    <property type="component" value="Unassembled WGS sequence"/>
</dbReference>
<keyword evidence="1" id="KW-0472">Membrane</keyword>
<evidence type="ECO:0000256" key="1">
    <source>
        <dbReference type="SAM" id="Phobius"/>
    </source>
</evidence>
<organism evidence="4 5">
    <name type="scientific">Candidozyma pseudohaemuli</name>
    <dbReference type="NCBI Taxonomy" id="418784"/>
    <lineage>
        <taxon>Eukaryota</taxon>
        <taxon>Fungi</taxon>
        <taxon>Dikarya</taxon>
        <taxon>Ascomycota</taxon>
        <taxon>Saccharomycotina</taxon>
        <taxon>Pichiomycetes</taxon>
        <taxon>Metschnikowiaceae</taxon>
        <taxon>Candidozyma</taxon>
    </lineage>
</organism>
<dbReference type="OrthoDB" id="2556122at2759"/>
<keyword evidence="2" id="KW-0732">Signal</keyword>
<dbReference type="GeneID" id="36568672"/>
<gene>
    <name evidence="4" type="ORF">C7M61_005286</name>
</gene>
<sequence length="415" mass="47185">MQLASHLYLVSCVLLLVVIAESVTLEDHLNITLASVEKCNKELNVTATVFVKNDRQVLIQLPAENNSSISSDETEERYIECLQNISELTTFTIFEDSPEVFSESHECQLSDATTWLERNGIDDPVVALPLDDMKVLIVVRFTDSVSGELMPDLELPFTINFDRDDVNTLVSSMWLKEQIRTQREGTERRRIRLIYNGRVLNELTNFRDDIFVPKLRLMEVDEQLKIYIHCLVGETLTGSQLSEERELDRRPQQVSTAPQVVGFDRLLQQGFSQEDVNDLRRQFRDVYLPDALQNLNAGDVTDIEEEEARQQLIRQLEERWIESTINGNTANTTVSAGADDDTGVIAPTVRASAELEESNRNEDIVVGMLIGAFLGVVALVFEVLDDSYMSKDRRWAVFAGVMMNVMYAILRGQWL</sequence>
<dbReference type="RefSeq" id="XP_024711238.1">
    <property type="nucleotide sequence ID" value="XM_024860593.1"/>
</dbReference>
<reference evidence="4 5" key="1">
    <citation type="submission" date="2018-03" db="EMBL/GenBank/DDBJ databases">
        <title>Candida pseudohaemulonii genome assembly and annotation.</title>
        <authorList>
            <person name="Munoz J.F."/>
            <person name="Gade L.G."/>
            <person name="Chow N.A."/>
            <person name="Litvintseva A.P."/>
            <person name="Loparev V.N."/>
            <person name="Cuomo C.A."/>
        </authorList>
    </citation>
    <scope>NUCLEOTIDE SEQUENCE [LARGE SCALE GENOMIC DNA]</scope>
    <source>
        <strain evidence="4 5">B12108</strain>
    </source>
</reference>
<evidence type="ECO:0000256" key="2">
    <source>
        <dbReference type="SAM" id="SignalP"/>
    </source>
</evidence>
<dbReference type="InterPro" id="IPR000626">
    <property type="entry name" value="Ubiquitin-like_dom"/>
</dbReference>
<dbReference type="PANTHER" id="PTHR28049">
    <property type="entry name" value="TRANSMEMBRANE PROTEIN YOR223W"/>
    <property type="match status" value="1"/>
</dbReference>
<dbReference type="VEuPathDB" id="FungiDB:C7M61_005286"/>
<dbReference type="InterPro" id="IPR019413">
    <property type="entry name" value="Dsc3_ub-like_dom"/>
</dbReference>
<evidence type="ECO:0000313" key="4">
    <source>
        <dbReference type="EMBL" id="PSK33418.1"/>
    </source>
</evidence>